<accession>A0A9Q3JKR9</accession>
<feature type="compositionally biased region" description="Basic residues" evidence="1">
    <location>
        <begin position="46"/>
        <end position="55"/>
    </location>
</feature>
<evidence type="ECO:0000256" key="1">
    <source>
        <dbReference type="SAM" id="MobiDB-lite"/>
    </source>
</evidence>
<proteinExistence type="predicted"/>
<sequence>MDGIHLWKRRVEGKQPSTTQTGAKTSPNGHRQEIKHEQAATNLKQGKGKSTRHHTMQPTLQNPKDSTRFHVKCVSDGENHDGKAE</sequence>
<evidence type="ECO:0000313" key="3">
    <source>
        <dbReference type="Proteomes" id="UP000765509"/>
    </source>
</evidence>
<organism evidence="2 3">
    <name type="scientific">Austropuccinia psidii MF-1</name>
    <dbReference type="NCBI Taxonomy" id="1389203"/>
    <lineage>
        <taxon>Eukaryota</taxon>
        <taxon>Fungi</taxon>
        <taxon>Dikarya</taxon>
        <taxon>Basidiomycota</taxon>
        <taxon>Pucciniomycotina</taxon>
        <taxon>Pucciniomycetes</taxon>
        <taxon>Pucciniales</taxon>
        <taxon>Sphaerophragmiaceae</taxon>
        <taxon>Austropuccinia</taxon>
    </lineage>
</organism>
<protein>
    <submittedName>
        <fullName evidence="2">Uncharacterized protein</fullName>
    </submittedName>
</protein>
<dbReference type="Proteomes" id="UP000765509">
    <property type="component" value="Unassembled WGS sequence"/>
</dbReference>
<dbReference type="EMBL" id="AVOT02074058">
    <property type="protein sequence ID" value="MBW0563320.1"/>
    <property type="molecule type" value="Genomic_DNA"/>
</dbReference>
<gene>
    <name evidence="2" type="ORF">O181_103035</name>
</gene>
<name>A0A9Q3JKR9_9BASI</name>
<comment type="caution">
    <text evidence="2">The sequence shown here is derived from an EMBL/GenBank/DDBJ whole genome shotgun (WGS) entry which is preliminary data.</text>
</comment>
<reference evidence="2" key="1">
    <citation type="submission" date="2021-03" db="EMBL/GenBank/DDBJ databases">
        <title>Draft genome sequence of rust myrtle Austropuccinia psidii MF-1, a brazilian biotype.</title>
        <authorList>
            <person name="Quecine M.C."/>
            <person name="Pachon D.M.R."/>
            <person name="Bonatelli M.L."/>
            <person name="Correr F.H."/>
            <person name="Franceschini L.M."/>
            <person name="Leite T.F."/>
            <person name="Margarido G.R.A."/>
            <person name="Almeida C.A."/>
            <person name="Ferrarezi J.A."/>
            <person name="Labate C.A."/>
        </authorList>
    </citation>
    <scope>NUCLEOTIDE SEQUENCE</scope>
    <source>
        <strain evidence="2">MF-1</strain>
    </source>
</reference>
<dbReference type="AlphaFoldDB" id="A0A9Q3JKR9"/>
<evidence type="ECO:0000313" key="2">
    <source>
        <dbReference type="EMBL" id="MBW0563320.1"/>
    </source>
</evidence>
<keyword evidence="3" id="KW-1185">Reference proteome</keyword>
<feature type="compositionally biased region" description="Polar residues" evidence="1">
    <location>
        <begin position="15"/>
        <end position="29"/>
    </location>
</feature>
<feature type="region of interest" description="Disordered" evidence="1">
    <location>
        <begin position="1"/>
        <end position="68"/>
    </location>
</feature>